<comment type="similarity">
    <text evidence="2 7 8">In the C-terminal section; belongs to the NAD synthetase family.</text>
</comment>
<keyword evidence="3 7" id="KW-0436">Ligase</keyword>
<feature type="active site" description="Proton acceptor; for glutaminase activity" evidence="7">
    <location>
        <position position="41"/>
    </location>
</feature>
<dbReference type="GO" id="GO:0005524">
    <property type="term" value="F:ATP binding"/>
    <property type="evidence" value="ECO:0007669"/>
    <property type="project" value="UniProtKB-UniRule"/>
</dbReference>
<comment type="caution">
    <text evidence="7">Lacks conserved residue(s) required for the propagation of feature annotation.</text>
</comment>
<dbReference type="Gene3D" id="3.40.50.620">
    <property type="entry name" value="HUPs"/>
    <property type="match status" value="1"/>
</dbReference>
<proteinExistence type="inferred from homology"/>
<feature type="binding site" evidence="7">
    <location>
        <begin position="295"/>
        <end position="302"/>
    </location>
    <ligand>
        <name>ATP</name>
        <dbReference type="ChEBI" id="CHEBI:30616"/>
    </ligand>
</feature>
<evidence type="ECO:0000256" key="6">
    <source>
        <dbReference type="ARBA" id="ARBA00023027"/>
    </source>
</evidence>
<dbReference type="GO" id="GO:0004359">
    <property type="term" value="F:glutaminase activity"/>
    <property type="evidence" value="ECO:0007669"/>
    <property type="project" value="InterPro"/>
</dbReference>
<feature type="active site" description="For glutaminase activity" evidence="7">
    <location>
        <position position="115"/>
    </location>
</feature>
<keyword evidence="12" id="KW-1185">Reference proteome</keyword>
<dbReference type="HAMAP" id="MF_02090">
    <property type="entry name" value="NadE_glutamine_dep"/>
    <property type="match status" value="1"/>
</dbReference>
<feature type="binding site" evidence="7">
    <location>
        <position position="404"/>
    </location>
    <ligand>
        <name>ATP</name>
        <dbReference type="ChEBI" id="CHEBI:30616"/>
    </ligand>
</feature>
<dbReference type="InterPro" id="IPR003694">
    <property type="entry name" value="NAD_synthase"/>
</dbReference>
<dbReference type="KEGG" id="deo:CAY53_07745"/>
<feature type="binding site" evidence="7">
    <location>
        <position position="409"/>
    </location>
    <ligand>
        <name>deamido-NAD(+)</name>
        <dbReference type="ChEBI" id="CHEBI:58437"/>
        <note>ligand shared between two neighboring subunits</note>
    </ligand>
</feature>
<evidence type="ECO:0000313" key="11">
    <source>
        <dbReference type="EMBL" id="AVD71370.1"/>
    </source>
</evidence>
<dbReference type="PANTHER" id="PTHR23090:SF9">
    <property type="entry name" value="GLUTAMINE-DEPENDENT NAD(+) SYNTHETASE"/>
    <property type="match status" value="1"/>
</dbReference>
<dbReference type="SUPFAM" id="SSF52402">
    <property type="entry name" value="Adenine nucleotide alpha hydrolases-like"/>
    <property type="match status" value="1"/>
</dbReference>
<evidence type="ECO:0000256" key="1">
    <source>
        <dbReference type="ARBA" id="ARBA00005188"/>
    </source>
</evidence>
<name>A0A2L1GNW3_9BACT</name>
<dbReference type="CDD" id="cd07570">
    <property type="entry name" value="GAT_Gln-NAD-synth"/>
    <property type="match status" value="1"/>
</dbReference>
<comment type="similarity">
    <text evidence="9">Belongs to the NAD synthetase family.</text>
</comment>
<dbReference type="EMBL" id="CP021255">
    <property type="protein sequence ID" value="AVD71370.1"/>
    <property type="molecule type" value="Genomic_DNA"/>
</dbReference>
<evidence type="ECO:0000256" key="9">
    <source>
        <dbReference type="RuleBase" id="RU003811"/>
    </source>
</evidence>
<dbReference type="GO" id="GO:0009435">
    <property type="term" value="P:NAD+ biosynthetic process"/>
    <property type="evidence" value="ECO:0007669"/>
    <property type="project" value="UniProtKB-UniRule"/>
</dbReference>
<dbReference type="GO" id="GO:0008795">
    <property type="term" value="F:NAD+ synthase activity"/>
    <property type="evidence" value="ECO:0007669"/>
    <property type="project" value="UniProtKB-UniRule"/>
</dbReference>
<dbReference type="InterPro" id="IPR036526">
    <property type="entry name" value="C-N_Hydrolase_sf"/>
</dbReference>
<keyword evidence="5 7" id="KW-0067">ATP-binding</keyword>
<evidence type="ECO:0000313" key="12">
    <source>
        <dbReference type="Proteomes" id="UP000239867"/>
    </source>
</evidence>
<dbReference type="OrthoDB" id="9799210at2"/>
<feature type="binding site" evidence="7">
    <location>
        <position position="520"/>
    </location>
    <ligand>
        <name>deamido-NAD(+)</name>
        <dbReference type="ChEBI" id="CHEBI:58437"/>
        <note>ligand shared between two neighboring subunits</note>
    </ligand>
</feature>
<protein>
    <recommendedName>
        <fullName evidence="7 8">Glutamine-dependent NAD(+) synthetase</fullName>
        <ecNumber evidence="7 8">6.3.5.1</ecNumber>
    </recommendedName>
    <alternativeName>
        <fullName evidence="7 8">NAD(+) synthase [glutamine-hydrolyzing]</fullName>
    </alternativeName>
</protein>
<dbReference type="Gene3D" id="3.60.110.10">
    <property type="entry name" value="Carbon-nitrogen hydrolase"/>
    <property type="match status" value="1"/>
</dbReference>
<dbReference type="RefSeq" id="WP_104936636.1">
    <property type="nucleotide sequence ID" value="NZ_CP021255.1"/>
</dbReference>
<evidence type="ECO:0000256" key="3">
    <source>
        <dbReference type="ARBA" id="ARBA00022598"/>
    </source>
</evidence>
<dbReference type="Proteomes" id="UP000239867">
    <property type="component" value="Chromosome"/>
</dbReference>
<gene>
    <name evidence="7" type="primary">nadE</name>
    <name evidence="11" type="ORF">CAY53_07745</name>
</gene>
<dbReference type="InterPro" id="IPR003010">
    <property type="entry name" value="C-N_Hydrolase"/>
</dbReference>
<organism evidence="11 12">
    <name type="scientific">Desulfobulbus oralis</name>
    <dbReference type="NCBI Taxonomy" id="1986146"/>
    <lineage>
        <taxon>Bacteria</taxon>
        <taxon>Pseudomonadati</taxon>
        <taxon>Thermodesulfobacteriota</taxon>
        <taxon>Desulfobulbia</taxon>
        <taxon>Desulfobulbales</taxon>
        <taxon>Desulfobulbaceae</taxon>
        <taxon>Desulfobulbus</taxon>
    </lineage>
</organism>
<dbReference type="InterPro" id="IPR022310">
    <property type="entry name" value="NAD/GMP_synthase"/>
</dbReference>
<comment type="function">
    <text evidence="7">Catalyzes the ATP-dependent amidation of deamido-NAD to form NAD. Uses L-glutamine as a nitrogen source.</text>
</comment>
<evidence type="ECO:0000256" key="2">
    <source>
        <dbReference type="ARBA" id="ARBA00007145"/>
    </source>
</evidence>
<dbReference type="PANTHER" id="PTHR23090">
    <property type="entry name" value="NH 3 /GLUTAMINE-DEPENDENT NAD + SYNTHETASE"/>
    <property type="match status" value="1"/>
</dbReference>
<evidence type="ECO:0000256" key="5">
    <source>
        <dbReference type="ARBA" id="ARBA00022840"/>
    </source>
</evidence>
<comment type="catalytic activity">
    <reaction evidence="7 8">
        <text>deamido-NAD(+) + L-glutamine + ATP + H2O = L-glutamate + AMP + diphosphate + NAD(+) + H(+)</text>
        <dbReference type="Rhea" id="RHEA:24384"/>
        <dbReference type="ChEBI" id="CHEBI:15377"/>
        <dbReference type="ChEBI" id="CHEBI:15378"/>
        <dbReference type="ChEBI" id="CHEBI:29985"/>
        <dbReference type="ChEBI" id="CHEBI:30616"/>
        <dbReference type="ChEBI" id="CHEBI:33019"/>
        <dbReference type="ChEBI" id="CHEBI:57540"/>
        <dbReference type="ChEBI" id="CHEBI:58359"/>
        <dbReference type="ChEBI" id="CHEBI:58437"/>
        <dbReference type="ChEBI" id="CHEBI:456215"/>
        <dbReference type="EC" id="6.3.5.1"/>
    </reaction>
</comment>
<feature type="binding site" evidence="7">
    <location>
        <position position="380"/>
    </location>
    <ligand>
        <name>deamido-NAD(+)</name>
        <dbReference type="ChEBI" id="CHEBI:58437"/>
        <note>ligand shared between two neighboring subunits</note>
    </ligand>
</feature>
<evidence type="ECO:0000256" key="7">
    <source>
        <dbReference type="HAMAP-Rule" id="MF_02090"/>
    </source>
</evidence>
<dbReference type="Pfam" id="PF02540">
    <property type="entry name" value="NAD_synthase"/>
    <property type="match status" value="1"/>
</dbReference>
<dbReference type="FunFam" id="3.40.50.620:FF:000106">
    <property type="entry name" value="Glutamine-dependent NAD(+) synthetase"/>
    <property type="match status" value="1"/>
</dbReference>
<dbReference type="InterPro" id="IPR014445">
    <property type="entry name" value="Gln-dep_NAD_synthase"/>
</dbReference>
<dbReference type="PROSITE" id="PS50263">
    <property type="entry name" value="CN_HYDROLASE"/>
    <property type="match status" value="1"/>
</dbReference>
<reference evidence="11 12" key="1">
    <citation type="journal article" date="2018" name="MBio">
        <title>Insights into the evolution of host association through the isolation and characterization of a novel human periodontal pathobiont, Desulfobulbus oralis.</title>
        <authorList>
            <person name="Cross K.L."/>
            <person name="Chirania P."/>
            <person name="Xiong W."/>
            <person name="Beall C.J."/>
            <person name="Elkins J.G."/>
            <person name="Giannone R.J."/>
            <person name="Griffen A.L."/>
            <person name="Guss A.M."/>
            <person name="Hettich R.L."/>
            <person name="Joshi S.S."/>
            <person name="Mokrzan E.M."/>
            <person name="Martin R.K."/>
            <person name="Zhulin I.B."/>
            <person name="Leys E.J."/>
            <person name="Podar M."/>
        </authorList>
    </citation>
    <scope>NUCLEOTIDE SEQUENCE [LARGE SCALE GENOMIC DNA]</scope>
    <source>
        <strain evidence="11 12">ORNL</strain>
    </source>
</reference>
<dbReference type="SUPFAM" id="SSF56317">
    <property type="entry name" value="Carbon-nitrogen hydrolase"/>
    <property type="match status" value="1"/>
</dbReference>
<accession>A0A2L1GNW3</accession>
<dbReference type="GO" id="GO:0005737">
    <property type="term" value="C:cytoplasm"/>
    <property type="evidence" value="ECO:0007669"/>
    <property type="project" value="InterPro"/>
</dbReference>
<dbReference type="InterPro" id="IPR014729">
    <property type="entry name" value="Rossmann-like_a/b/a_fold"/>
</dbReference>
<dbReference type="GO" id="GO:0003952">
    <property type="term" value="F:NAD+ synthase (glutamine-hydrolyzing) activity"/>
    <property type="evidence" value="ECO:0007669"/>
    <property type="project" value="UniProtKB-UniRule"/>
</dbReference>
<dbReference type="CDD" id="cd00553">
    <property type="entry name" value="NAD_synthase"/>
    <property type="match status" value="1"/>
</dbReference>
<sequence>MKIALVQTNPLVGDFAAALRAMRHAMERAHAAACRLVIFPELALCGAPPADLLACPAFLAAHDRALQELLTDTLKFPDLSCVVGGLEHRGEAAAMALFNTAFVLENGSIQARAHKRLLLNGDVSNEPRHFTAGSRATIFPCSRFFCALTIGSELGTILDEKAGRNPVENFTLGAVMPDLLINIAATPYAMGLRQERRRQFQTICTTCGLPLVHVGQAGGQGHLVYDGDSLFMDERGAIRAHARDFAADFVTVDFPERPGAALELPDDPTEELVHALCQGLADFLRKSGFDRVVLGLSGGIDSALTAALACRALGPDRVLGVALPSPYTARESIDDAKKLAENLGCAFACMPIQPAMDAMTATLAPRCEGLGLPESLTGQNLQARIRGNLLMALANQERRLLLCTSNKSETAVGYSTLYGDSCGALAVLGDVFKTEVYALARWLNREREIIPQNTIDRPPTAELKPGQRDEDDLPPYALLDQILRAYVEERQDIADIAARLRLDPALVQDVARRIRQSEYKRIQAAPCIRVSRKAFGPGRSMPLINGFAG</sequence>
<dbReference type="PIRSF" id="PIRSF006630">
    <property type="entry name" value="NADS_GAT"/>
    <property type="match status" value="1"/>
</dbReference>
<feature type="domain" description="CN hydrolase" evidence="10">
    <location>
        <begin position="1"/>
        <end position="256"/>
    </location>
</feature>
<evidence type="ECO:0000256" key="8">
    <source>
        <dbReference type="PIRNR" id="PIRNR006630"/>
    </source>
</evidence>
<keyword evidence="6 7" id="KW-0520">NAD</keyword>
<dbReference type="UniPathway" id="UPA00253">
    <property type="reaction ID" value="UER00334"/>
</dbReference>
<dbReference type="NCBIfam" id="TIGR00552">
    <property type="entry name" value="nadE"/>
    <property type="match status" value="1"/>
</dbReference>
<comment type="pathway">
    <text evidence="1 7 8">Cofactor biosynthesis; NAD(+) biosynthesis; NAD(+) from deamido-NAD(+) (L-Gln route): step 1/1.</text>
</comment>
<evidence type="ECO:0000259" key="10">
    <source>
        <dbReference type="PROSITE" id="PS50263"/>
    </source>
</evidence>
<dbReference type="Pfam" id="PF00795">
    <property type="entry name" value="CN_hydrolase"/>
    <property type="match status" value="1"/>
</dbReference>
<dbReference type="EC" id="6.3.5.1" evidence="7 8"/>
<dbReference type="AlphaFoldDB" id="A0A2L1GNW3"/>
<keyword evidence="4 7" id="KW-0547">Nucleotide-binding</keyword>
<dbReference type="NCBIfam" id="NF010588">
    <property type="entry name" value="PRK13981.1"/>
    <property type="match status" value="1"/>
</dbReference>
<evidence type="ECO:0000256" key="4">
    <source>
        <dbReference type="ARBA" id="ARBA00022741"/>
    </source>
</evidence>